<evidence type="ECO:0000313" key="2">
    <source>
        <dbReference type="Proteomes" id="UP000499080"/>
    </source>
</evidence>
<evidence type="ECO:0000313" key="1">
    <source>
        <dbReference type="EMBL" id="GBM12441.1"/>
    </source>
</evidence>
<name>A0A4Y2D6Y1_ARAVE</name>
<keyword evidence="2" id="KW-1185">Reference proteome</keyword>
<protein>
    <submittedName>
        <fullName evidence="1">Uncharacterized protein</fullName>
    </submittedName>
</protein>
<sequence>MGMEVDKNDIDELVEEHSQDPITEDLKEFFHCVSQQEVVEVTAEFVREGGVPPQVLLCCLIVTGVVALGGMGDVGLEFLLLAGSPKA</sequence>
<dbReference type="Proteomes" id="UP000499080">
    <property type="component" value="Unassembled WGS sequence"/>
</dbReference>
<proteinExistence type="predicted"/>
<reference evidence="1 2" key="1">
    <citation type="journal article" date="2019" name="Sci. Rep.">
        <title>Orb-weaving spider Araneus ventricosus genome elucidates the spidroin gene catalogue.</title>
        <authorList>
            <person name="Kono N."/>
            <person name="Nakamura H."/>
            <person name="Ohtoshi R."/>
            <person name="Moran D.A.P."/>
            <person name="Shinohara A."/>
            <person name="Yoshida Y."/>
            <person name="Fujiwara M."/>
            <person name="Mori M."/>
            <person name="Tomita M."/>
            <person name="Arakawa K."/>
        </authorList>
    </citation>
    <scope>NUCLEOTIDE SEQUENCE [LARGE SCALE GENOMIC DNA]</scope>
</reference>
<dbReference type="AlphaFoldDB" id="A0A4Y2D6Y1"/>
<dbReference type="EMBL" id="BGPR01000314">
    <property type="protein sequence ID" value="GBM12441.1"/>
    <property type="molecule type" value="Genomic_DNA"/>
</dbReference>
<gene>
    <name evidence="1" type="ORF">AVEN_55281_1</name>
</gene>
<organism evidence="1 2">
    <name type="scientific">Araneus ventricosus</name>
    <name type="common">Orbweaver spider</name>
    <name type="synonym">Epeira ventricosa</name>
    <dbReference type="NCBI Taxonomy" id="182803"/>
    <lineage>
        <taxon>Eukaryota</taxon>
        <taxon>Metazoa</taxon>
        <taxon>Ecdysozoa</taxon>
        <taxon>Arthropoda</taxon>
        <taxon>Chelicerata</taxon>
        <taxon>Arachnida</taxon>
        <taxon>Araneae</taxon>
        <taxon>Araneomorphae</taxon>
        <taxon>Entelegynae</taxon>
        <taxon>Araneoidea</taxon>
        <taxon>Araneidae</taxon>
        <taxon>Araneus</taxon>
    </lineage>
</organism>
<comment type="caution">
    <text evidence="1">The sequence shown here is derived from an EMBL/GenBank/DDBJ whole genome shotgun (WGS) entry which is preliminary data.</text>
</comment>
<accession>A0A4Y2D6Y1</accession>